<dbReference type="EMBL" id="JAHCVI010000003">
    <property type="protein sequence ID" value="KAG7288375.1"/>
    <property type="molecule type" value="Genomic_DNA"/>
</dbReference>
<dbReference type="PANTHER" id="PTHR33048">
    <property type="entry name" value="PTH11-LIKE INTEGRAL MEMBRANE PROTEIN (AFU_ORTHOLOGUE AFUA_5G11245)"/>
    <property type="match status" value="1"/>
</dbReference>
<dbReference type="Pfam" id="PF20684">
    <property type="entry name" value="Fung_rhodopsin"/>
    <property type="match status" value="1"/>
</dbReference>
<feature type="domain" description="Rhodopsin" evidence="8">
    <location>
        <begin position="42"/>
        <end position="284"/>
    </location>
</feature>
<evidence type="ECO:0000256" key="6">
    <source>
        <dbReference type="SAM" id="MobiDB-lite"/>
    </source>
</evidence>
<evidence type="ECO:0000259" key="8">
    <source>
        <dbReference type="Pfam" id="PF20684"/>
    </source>
</evidence>
<proteinExistence type="inferred from homology"/>
<dbReference type="AlphaFoldDB" id="A0AAD4HZJ1"/>
<gene>
    <name evidence="9" type="ORF">NEMBOFW57_007907</name>
</gene>
<evidence type="ECO:0000313" key="10">
    <source>
        <dbReference type="Proteomes" id="UP001197093"/>
    </source>
</evidence>
<evidence type="ECO:0000256" key="3">
    <source>
        <dbReference type="ARBA" id="ARBA00022989"/>
    </source>
</evidence>
<dbReference type="InterPro" id="IPR049326">
    <property type="entry name" value="Rhodopsin_dom_fungi"/>
</dbReference>
<evidence type="ECO:0000256" key="1">
    <source>
        <dbReference type="ARBA" id="ARBA00004141"/>
    </source>
</evidence>
<comment type="caution">
    <text evidence="9">The sequence shown here is derived from an EMBL/GenBank/DDBJ whole genome shotgun (WGS) entry which is preliminary data.</text>
</comment>
<dbReference type="GO" id="GO:0016020">
    <property type="term" value="C:membrane"/>
    <property type="evidence" value="ECO:0007669"/>
    <property type="project" value="UniProtKB-SubCell"/>
</dbReference>
<keyword evidence="2 7" id="KW-0812">Transmembrane</keyword>
<feature type="transmembrane region" description="Helical" evidence="7">
    <location>
        <begin position="220"/>
        <end position="246"/>
    </location>
</feature>
<dbReference type="Proteomes" id="UP001197093">
    <property type="component" value="Unassembled WGS sequence"/>
</dbReference>
<accession>A0AAD4HZJ1</accession>
<keyword evidence="4 7" id="KW-0472">Membrane</keyword>
<keyword evidence="10" id="KW-1185">Reference proteome</keyword>
<comment type="similarity">
    <text evidence="5">Belongs to the SAT4 family.</text>
</comment>
<feature type="transmembrane region" description="Helical" evidence="7">
    <location>
        <begin position="58"/>
        <end position="78"/>
    </location>
</feature>
<evidence type="ECO:0000256" key="5">
    <source>
        <dbReference type="ARBA" id="ARBA00038359"/>
    </source>
</evidence>
<organism evidence="9 10">
    <name type="scientific">Staphylotrichum longicolle</name>
    <dbReference type="NCBI Taxonomy" id="669026"/>
    <lineage>
        <taxon>Eukaryota</taxon>
        <taxon>Fungi</taxon>
        <taxon>Dikarya</taxon>
        <taxon>Ascomycota</taxon>
        <taxon>Pezizomycotina</taxon>
        <taxon>Sordariomycetes</taxon>
        <taxon>Sordariomycetidae</taxon>
        <taxon>Sordariales</taxon>
        <taxon>Chaetomiaceae</taxon>
        <taxon>Staphylotrichum</taxon>
    </lineage>
</organism>
<dbReference type="InterPro" id="IPR052337">
    <property type="entry name" value="SAT4-like"/>
</dbReference>
<evidence type="ECO:0000256" key="2">
    <source>
        <dbReference type="ARBA" id="ARBA00022692"/>
    </source>
</evidence>
<dbReference type="PANTHER" id="PTHR33048:SF108">
    <property type="entry name" value="INTEGRAL MEMBRANE PROTEIN"/>
    <property type="match status" value="1"/>
</dbReference>
<evidence type="ECO:0000256" key="4">
    <source>
        <dbReference type="ARBA" id="ARBA00023136"/>
    </source>
</evidence>
<reference evidence="9" key="1">
    <citation type="submission" date="2023-02" db="EMBL/GenBank/DDBJ databases">
        <authorList>
            <person name="Palmer J.M."/>
        </authorList>
    </citation>
    <scope>NUCLEOTIDE SEQUENCE</scope>
    <source>
        <strain evidence="9">FW57</strain>
    </source>
</reference>
<protein>
    <recommendedName>
        <fullName evidence="8">Rhodopsin domain-containing protein</fullName>
    </recommendedName>
</protein>
<keyword evidence="3 7" id="KW-1133">Transmembrane helix</keyword>
<name>A0AAD4HZJ1_9PEZI</name>
<evidence type="ECO:0000313" key="9">
    <source>
        <dbReference type="EMBL" id="KAG7288375.1"/>
    </source>
</evidence>
<feature type="transmembrane region" description="Helical" evidence="7">
    <location>
        <begin position="98"/>
        <end position="125"/>
    </location>
</feature>
<evidence type="ECO:0000256" key="7">
    <source>
        <dbReference type="SAM" id="Phobius"/>
    </source>
</evidence>
<comment type="subcellular location">
    <subcellularLocation>
        <location evidence="1">Membrane</location>
        <topology evidence="1">Multi-pass membrane protein</topology>
    </subcellularLocation>
</comment>
<feature type="transmembrane region" description="Helical" evidence="7">
    <location>
        <begin position="24"/>
        <end position="46"/>
    </location>
</feature>
<feature type="transmembrane region" description="Helical" evidence="7">
    <location>
        <begin position="146"/>
        <end position="164"/>
    </location>
</feature>
<feature type="transmembrane region" description="Helical" evidence="7">
    <location>
        <begin position="184"/>
        <end position="208"/>
    </location>
</feature>
<feature type="region of interest" description="Disordered" evidence="6">
    <location>
        <begin position="359"/>
        <end position="380"/>
    </location>
</feature>
<sequence length="437" mass="47278">MVIVPRRPAHGNVLDIPTPPLQQAGLFIIFFFTALAFVVYSLRAYTRIKTRTWGVDDYLVTFAMIFSLMMIGPFYMYIKLNYFGWHQEDVPPFDMAPGMWWFYLAQLFYNPILAFVKASVLCFLLRLGGQKPGVKYAIHFLNGFNGLQAIAIFLVAALQCLPISANWDMAVKADPNTKCVDNSFHVVISCITIVTDFAVVALPFWIFLGLNMPKAAKIAVLGIFALGLAVAVIGIVRLAGVVKLFYIPQPNKDPYYDLTVTLSVVEANIAIVSCSAPALRPLFRSLLPGLFGGSSARYAANKYNNYANSNSPYYSGMGAGGGSVLGGPGGGNVTGSAIRHGQGAETSVSRGGSIHLKNLRGAKNGKNGHTECRSISPSGSEEEIMTYNGIMRTTDVRVQVHFEQGESGTLAADTDRASRASSDLKAGAKVEVEKGSL</sequence>